<gene>
    <name evidence="9" type="ORF">L195_g038105</name>
    <name evidence="10" type="ORF">L195_g039232</name>
    <name evidence="11" type="ORF">L195_g040698</name>
</gene>
<dbReference type="InterPro" id="IPR001841">
    <property type="entry name" value="Znf_RING"/>
</dbReference>
<evidence type="ECO:0000256" key="4">
    <source>
        <dbReference type="PROSITE-ProRule" id="PRU00175"/>
    </source>
</evidence>
<sequence length="244" mass="27749">MESVASNSNSTSPNNNNNNNNNRRRHSRFKHSQPISDRIVRALKHRLRLLHRSGSTFFIFGATGNVYTVTLSSTPSCTCPDRTTPCKHILFVMIRVLGVSQNDTCVRRRNLRPCQLQRLLNMPTLSEAVAGFKLRQRFHQLFFEGGTSSKKESDVEMEEGSACPVCLEEMEKEERLVACGTCRNVIHEECLVRWKRSRGRRSASCVICRARWRDRTEQDKYVNLSAYVSEDDLMAQSSGGICTG</sequence>
<evidence type="ECO:0000313" key="9">
    <source>
        <dbReference type="EMBL" id="PNX82078.1"/>
    </source>
</evidence>
<evidence type="ECO:0000256" key="1">
    <source>
        <dbReference type="ARBA" id="ARBA00022723"/>
    </source>
</evidence>
<evidence type="ECO:0000259" key="6">
    <source>
        <dbReference type="PROSITE" id="PS50089"/>
    </source>
</evidence>
<feature type="region of interest" description="Disordered" evidence="5">
    <location>
        <begin position="1"/>
        <end position="35"/>
    </location>
</feature>
<keyword evidence="11" id="KW-0418">Kinase</keyword>
<dbReference type="SUPFAM" id="SSF57850">
    <property type="entry name" value="RING/U-box"/>
    <property type="match status" value="1"/>
</dbReference>
<dbReference type="PANTHER" id="PTHR21540">
    <property type="entry name" value="RING FINGER AND SWIM DOMAIN-CONTAINING PROTEIN 2"/>
    <property type="match status" value="1"/>
</dbReference>
<dbReference type="AlphaFoldDB" id="A0A2K3M1G8"/>
<dbReference type="PROSITE" id="PS51292">
    <property type="entry name" value="ZF_RING_CH"/>
    <property type="match status" value="1"/>
</dbReference>
<dbReference type="OrthoDB" id="2122982at2759"/>
<dbReference type="Pfam" id="PF04434">
    <property type="entry name" value="SWIM"/>
    <property type="match status" value="1"/>
</dbReference>
<accession>A0A2K3M1G8</accession>
<dbReference type="InterPro" id="IPR007527">
    <property type="entry name" value="Znf_SWIM"/>
</dbReference>
<dbReference type="EMBL" id="ASHM01043603">
    <property type="protein sequence ID" value="PNX83193.1"/>
    <property type="molecule type" value="Genomic_DNA"/>
</dbReference>
<dbReference type="Gene3D" id="3.30.40.10">
    <property type="entry name" value="Zinc/RING finger domain, C3HC4 (zinc finger)"/>
    <property type="match status" value="1"/>
</dbReference>
<organism evidence="11 12">
    <name type="scientific">Trifolium pratense</name>
    <name type="common">Red clover</name>
    <dbReference type="NCBI Taxonomy" id="57577"/>
    <lineage>
        <taxon>Eukaryota</taxon>
        <taxon>Viridiplantae</taxon>
        <taxon>Streptophyta</taxon>
        <taxon>Embryophyta</taxon>
        <taxon>Tracheophyta</taxon>
        <taxon>Spermatophyta</taxon>
        <taxon>Magnoliopsida</taxon>
        <taxon>eudicotyledons</taxon>
        <taxon>Gunneridae</taxon>
        <taxon>Pentapetalae</taxon>
        <taxon>rosids</taxon>
        <taxon>fabids</taxon>
        <taxon>Fabales</taxon>
        <taxon>Fabaceae</taxon>
        <taxon>Papilionoideae</taxon>
        <taxon>50 kb inversion clade</taxon>
        <taxon>NPAAA clade</taxon>
        <taxon>Hologalegina</taxon>
        <taxon>IRL clade</taxon>
        <taxon>Trifolieae</taxon>
        <taxon>Trifolium</taxon>
    </lineage>
</organism>
<dbReference type="GO" id="GO:0008270">
    <property type="term" value="F:zinc ion binding"/>
    <property type="evidence" value="ECO:0007669"/>
    <property type="project" value="UniProtKB-KW"/>
</dbReference>
<dbReference type="InterPro" id="IPR013083">
    <property type="entry name" value="Znf_RING/FYVE/PHD"/>
</dbReference>
<keyword evidence="2 4" id="KW-0863">Zinc-finger</keyword>
<evidence type="ECO:0000259" key="8">
    <source>
        <dbReference type="PROSITE" id="PS51292"/>
    </source>
</evidence>
<reference evidence="11 12" key="1">
    <citation type="journal article" date="2014" name="Am. J. Bot.">
        <title>Genome assembly and annotation for red clover (Trifolium pratense; Fabaceae).</title>
        <authorList>
            <person name="Istvanek J."/>
            <person name="Jaros M."/>
            <person name="Krenek A."/>
            <person name="Repkova J."/>
        </authorList>
    </citation>
    <scope>NUCLEOTIDE SEQUENCE [LARGE SCALE GENOMIC DNA]</scope>
    <source>
        <strain evidence="12">cv. Tatra</strain>
        <tissue evidence="11">Young leaves</tissue>
    </source>
</reference>
<protein>
    <submittedName>
        <fullName evidence="11">Mitogen-activated protein kinase kinase kinase 1-like protein</fullName>
    </submittedName>
</protein>
<dbReference type="InterPro" id="IPR011016">
    <property type="entry name" value="Znf_RING-CH"/>
</dbReference>
<feature type="domain" description="SWIM-type" evidence="7">
    <location>
        <begin position="67"/>
        <end position="97"/>
    </location>
</feature>
<dbReference type="PROSITE" id="PS50089">
    <property type="entry name" value="ZF_RING_2"/>
    <property type="match status" value="1"/>
</dbReference>
<name>A0A2K3M1G8_TRIPR</name>
<keyword evidence="3" id="KW-0862">Zinc</keyword>
<comment type="caution">
    <text evidence="11">The sequence shown here is derived from an EMBL/GenBank/DDBJ whole genome shotgun (WGS) entry which is preliminary data.</text>
</comment>
<dbReference type="PROSITE" id="PS50966">
    <property type="entry name" value="ZF_SWIM"/>
    <property type="match status" value="1"/>
</dbReference>
<dbReference type="Pfam" id="PF13639">
    <property type="entry name" value="zf-RING_2"/>
    <property type="match status" value="1"/>
</dbReference>
<evidence type="ECO:0000313" key="10">
    <source>
        <dbReference type="EMBL" id="PNX83193.1"/>
    </source>
</evidence>
<dbReference type="STRING" id="57577.A0A2K3M1G8"/>
<dbReference type="InterPro" id="IPR039903">
    <property type="entry name" value="Zswim2"/>
</dbReference>
<evidence type="ECO:0000256" key="5">
    <source>
        <dbReference type="SAM" id="MobiDB-lite"/>
    </source>
</evidence>
<feature type="compositionally biased region" description="Basic residues" evidence="5">
    <location>
        <begin position="22"/>
        <end position="31"/>
    </location>
</feature>
<feature type="domain" description="RING-type" evidence="6">
    <location>
        <begin position="163"/>
        <end position="209"/>
    </location>
</feature>
<keyword evidence="11" id="KW-0808">Transferase</keyword>
<dbReference type="GO" id="GO:0016301">
    <property type="term" value="F:kinase activity"/>
    <property type="evidence" value="ECO:0007669"/>
    <property type="project" value="UniProtKB-KW"/>
</dbReference>
<dbReference type="EMBL" id="ASHM01041220">
    <property type="protein sequence ID" value="PNX82078.1"/>
    <property type="molecule type" value="Genomic_DNA"/>
</dbReference>
<evidence type="ECO:0000313" key="11">
    <source>
        <dbReference type="EMBL" id="PNX84635.1"/>
    </source>
</evidence>
<evidence type="ECO:0000256" key="3">
    <source>
        <dbReference type="ARBA" id="ARBA00022833"/>
    </source>
</evidence>
<keyword evidence="1" id="KW-0479">Metal-binding</keyword>
<evidence type="ECO:0000256" key="2">
    <source>
        <dbReference type="ARBA" id="ARBA00022771"/>
    </source>
</evidence>
<feature type="compositionally biased region" description="Low complexity" evidence="5">
    <location>
        <begin position="1"/>
        <end position="21"/>
    </location>
</feature>
<evidence type="ECO:0000259" key="7">
    <source>
        <dbReference type="PROSITE" id="PS50966"/>
    </source>
</evidence>
<dbReference type="GO" id="GO:0061630">
    <property type="term" value="F:ubiquitin protein ligase activity"/>
    <property type="evidence" value="ECO:0007669"/>
    <property type="project" value="InterPro"/>
</dbReference>
<dbReference type="PANTHER" id="PTHR21540:SF0">
    <property type="entry name" value="PHD FAMILY PROTEIN"/>
    <property type="match status" value="1"/>
</dbReference>
<reference evidence="11 12" key="2">
    <citation type="journal article" date="2017" name="Front. Plant Sci.">
        <title>Gene Classification and Mining of Molecular Markers Useful in Red Clover (Trifolium pratense) Breeding.</title>
        <authorList>
            <person name="Istvanek J."/>
            <person name="Dluhosova J."/>
            <person name="Dluhos P."/>
            <person name="Patkova L."/>
            <person name="Nedelnik J."/>
            <person name="Repkova J."/>
        </authorList>
    </citation>
    <scope>NUCLEOTIDE SEQUENCE [LARGE SCALE GENOMIC DNA]</scope>
    <source>
        <strain evidence="12">cv. Tatra</strain>
        <tissue evidence="11">Young leaves</tissue>
    </source>
</reference>
<proteinExistence type="predicted"/>
<dbReference type="Proteomes" id="UP000236291">
    <property type="component" value="Unassembled WGS sequence"/>
</dbReference>
<dbReference type="EMBL" id="ASHM01046818">
    <property type="protein sequence ID" value="PNX84635.1"/>
    <property type="molecule type" value="Genomic_DNA"/>
</dbReference>
<feature type="domain" description="RING-CH-type" evidence="8">
    <location>
        <begin position="155"/>
        <end position="215"/>
    </location>
</feature>
<evidence type="ECO:0000313" key="12">
    <source>
        <dbReference type="Proteomes" id="UP000236291"/>
    </source>
</evidence>